<dbReference type="Pfam" id="PF00990">
    <property type="entry name" value="GGDEF"/>
    <property type="match status" value="1"/>
</dbReference>
<dbReference type="InterPro" id="IPR052163">
    <property type="entry name" value="DGC-Regulatory_Protein"/>
</dbReference>
<dbReference type="InterPro" id="IPR000160">
    <property type="entry name" value="GGDEF_dom"/>
</dbReference>
<dbReference type="RefSeq" id="WP_008221763.1">
    <property type="nucleotide sequence ID" value="NZ_BAFK01000012.1"/>
</dbReference>
<evidence type="ECO:0000259" key="4">
    <source>
        <dbReference type="PROSITE" id="PS50887"/>
    </source>
</evidence>
<reference evidence="5 6" key="1">
    <citation type="journal article" date="2012" name="J. Bacteriol.">
        <title>Genome Sequence of the Protease-Producing Bacterium Rheinheimera nanhaiensis E407-8T, Isolated from Deep-Sea Sediment of the South China Sea.</title>
        <authorList>
            <person name="Zhang X.-Y."/>
            <person name="Zhang Y.-J."/>
            <person name="Qin Q.-L."/>
            <person name="Xie B.-B."/>
            <person name="Chen X.-L."/>
            <person name="Zhou B.-C."/>
            <person name="Zhang Y.-Z."/>
        </authorList>
    </citation>
    <scope>NUCLEOTIDE SEQUENCE [LARGE SCALE GENOMIC DNA]</scope>
    <source>
        <strain evidence="5 6">E407-8</strain>
    </source>
</reference>
<dbReference type="PANTHER" id="PTHR46663:SF2">
    <property type="entry name" value="GGDEF DOMAIN-CONTAINING PROTEIN"/>
    <property type="match status" value="1"/>
</dbReference>
<dbReference type="Proteomes" id="UP000004374">
    <property type="component" value="Unassembled WGS sequence"/>
</dbReference>
<accession>I1DZ12</accession>
<dbReference type="SMART" id="SM00062">
    <property type="entry name" value="PBPb"/>
    <property type="match status" value="3"/>
</dbReference>
<dbReference type="SUPFAM" id="SSF53850">
    <property type="entry name" value="Periplasmic binding protein-like II"/>
    <property type="match status" value="3"/>
</dbReference>
<comment type="cofactor">
    <cofactor evidence="1">
        <name>Mg(2+)</name>
        <dbReference type="ChEBI" id="CHEBI:18420"/>
    </cofactor>
</comment>
<dbReference type="SMART" id="SM00267">
    <property type="entry name" value="GGDEF"/>
    <property type="match status" value="1"/>
</dbReference>
<dbReference type="Gene3D" id="3.40.190.10">
    <property type="entry name" value="Periplasmic binding protein-like II"/>
    <property type="match status" value="6"/>
</dbReference>
<proteinExistence type="predicted"/>
<dbReference type="SUPFAM" id="SSF55073">
    <property type="entry name" value="Nucleotide cyclase"/>
    <property type="match status" value="1"/>
</dbReference>
<dbReference type="OrthoDB" id="9180959at2"/>
<dbReference type="GO" id="GO:0003824">
    <property type="term" value="F:catalytic activity"/>
    <property type="evidence" value="ECO:0007669"/>
    <property type="project" value="UniProtKB-ARBA"/>
</dbReference>
<evidence type="ECO:0000256" key="1">
    <source>
        <dbReference type="ARBA" id="ARBA00001946"/>
    </source>
</evidence>
<keyword evidence="6" id="KW-1185">Reference proteome</keyword>
<dbReference type="PANTHER" id="PTHR46663">
    <property type="entry name" value="DIGUANYLATE CYCLASE DGCT-RELATED"/>
    <property type="match status" value="1"/>
</dbReference>
<dbReference type="EMBL" id="BAFK01000012">
    <property type="protein sequence ID" value="GAB59290.1"/>
    <property type="molecule type" value="Genomic_DNA"/>
</dbReference>
<dbReference type="Gene3D" id="3.30.70.270">
    <property type="match status" value="1"/>
</dbReference>
<dbReference type="FunFam" id="3.30.70.270:FF:000001">
    <property type="entry name" value="Diguanylate cyclase domain protein"/>
    <property type="match status" value="1"/>
</dbReference>
<feature type="domain" description="GGDEF" evidence="4">
    <location>
        <begin position="802"/>
        <end position="935"/>
    </location>
</feature>
<dbReference type="STRING" id="562729.RNAN_2285"/>
<evidence type="ECO:0000256" key="2">
    <source>
        <dbReference type="SAM" id="Phobius"/>
    </source>
</evidence>
<dbReference type="InterPro" id="IPR001638">
    <property type="entry name" value="Solute-binding_3/MltF_N"/>
</dbReference>
<dbReference type="InterPro" id="IPR029787">
    <property type="entry name" value="Nucleotide_cyclase"/>
</dbReference>
<protein>
    <recommendedName>
        <fullName evidence="4">GGDEF domain-containing protein</fullName>
    </recommendedName>
</protein>
<evidence type="ECO:0000313" key="6">
    <source>
        <dbReference type="Proteomes" id="UP000004374"/>
    </source>
</evidence>
<organism evidence="5 6">
    <name type="scientific">Rheinheimera nanhaiensis E407-8</name>
    <dbReference type="NCBI Taxonomy" id="562729"/>
    <lineage>
        <taxon>Bacteria</taxon>
        <taxon>Pseudomonadati</taxon>
        <taxon>Pseudomonadota</taxon>
        <taxon>Gammaproteobacteria</taxon>
        <taxon>Chromatiales</taxon>
        <taxon>Chromatiaceae</taxon>
        <taxon>Rheinheimera</taxon>
    </lineage>
</organism>
<keyword evidence="2" id="KW-0812">Transmembrane</keyword>
<dbReference type="CDD" id="cd01007">
    <property type="entry name" value="PBP2_BvgS_HisK_like"/>
    <property type="match status" value="1"/>
</dbReference>
<comment type="caution">
    <text evidence="5">The sequence shown here is derived from an EMBL/GenBank/DDBJ whole genome shotgun (WGS) entry which is preliminary data.</text>
</comment>
<keyword evidence="3" id="KW-0732">Signal</keyword>
<name>I1DZ12_9GAMM</name>
<dbReference type="InterPro" id="IPR043128">
    <property type="entry name" value="Rev_trsase/Diguanyl_cyclase"/>
</dbReference>
<evidence type="ECO:0000256" key="3">
    <source>
        <dbReference type="SAM" id="SignalP"/>
    </source>
</evidence>
<feature type="signal peptide" evidence="3">
    <location>
        <begin position="1"/>
        <end position="21"/>
    </location>
</feature>
<dbReference type="NCBIfam" id="TIGR00254">
    <property type="entry name" value="GGDEF"/>
    <property type="match status" value="1"/>
</dbReference>
<keyword evidence="2" id="KW-0472">Membrane</keyword>
<feature type="chain" id="PRO_5003639621" description="GGDEF domain-containing protein" evidence="3">
    <location>
        <begin position="22"/>
        <end position="938"/>
    </location>
</feature>
<dbReference type="CDD" id="cd01949">
    <property type="entry name" value="GGDEF"/>
    <property type="match status" value="1"/>
</dbReference>
<evidence type="ECO:0000313" key="5">
    <source>
        <dbReference type="EMBL" id="GAB59290.1"/>
    </source>
</evidence>
<keyword evidence="2" id="KW-1133">Transmembrane helix</keyword>
<dbReference type="AlphaFoldDB" id="I1DZ12"/>
<gene>
    <name evidence="5" type="ORF">RNAN_2285</name>
</gene>
<sequence>MIIRLLICLLLCLGWSGQSAAASLPDPLQVAISSDSFPYMFADDHGEPSGLVVDYWREVGRQQGVAVRFTMADWPQTLQLLQSGAVHLHGGIAYTAERAQRYQLGDTGISVQSNIFLHRDLPSASNLTELTPYAIGVIDKSSHVDTIKQWLPNAILKPYPNVSAMYDAALAGELRVMSALDRLPPRYTRYDELIAQFPLYKKVPLRSISLNYAMNKDSALSPALVRATAAVEAAFLERLERRWLGVAADDDTLLLGVPIDNQPYMHVSPQGEAQGLFVELWRLWSEATGVKIAFVPDTSFNNLQQLAKGRIDVLIGFPSNQQLPAEVTTAYQLYGFDSHFYALQSAEEEPLSADSAVTIGLFENAPYLEELAQRYPKAQFVRFRALTQMIEAVMAGELAGFYGATAIMAQRLPAMNLQDVFKLQADSRISAPLYSLIRSGRLQLAEQIRQGFNQIPLQQLIEVEKVWVTQASQRYFPQFLQQVPITLTEQQWLEQAGTLKVGMLSNWPPMEFVNDDGEPAGVTVDMFDILSRRLKAQFEIVTFADFSAMLAALKQKDIDLVANVSERPERHAYAKFTDEFWSTQWAVISAYDGTTVVSTSQLNGKTVAVYQDYQLARHLNDTYPQIQVVPVSSLRRGLQLLQQQDVDYVLDSVEAASEMLRQMGYLSLRVQILDDLPSYPSLIAVREDYQPLVVMLNKGLRSIGKEERQQLYQKWFSFQITQGINKAQLRTLMWQIGGAVAVLLVFVVFWNLSLRREVSLRRQAEQKMRFMATHDDLTRLPNRTLIKERIEQALLQHARHNEILALLFIDLDGFKEVNDRFGHDAGDELLIKLADVLKDTVRKSDTVARFGGDEFVILLTGLLSRDDAAIVAQKILHQLSQPVTLSVGQVQVGASIGIAVYPEDGTDSAKLLKVADSLMYRIKQQGKNQYCFSRAVFS</sequence>
<dbReference type="Pfam" id="PF00497">
    <property type="entry name" value="SBP_bac_3"/>
    <property type="match status" value="3"/>
</dbReference>
<feature type="transmembrane region" description="Helical" evidence="2">
    <location>
        <begin position="732"/>
        <end position="752"/>
    </location>
</feature>
<dbReference type="PROSITE" id="PS50887">
    <property type="entry name" value="GGDEF"/>
    <property type="match status" value="1"/>
</dbReference>